<gene>
    <name evidence="2" type="ORF">ACFPIB_02610</name>
</gene>
<accession>A0ABW0E8D2</accession>
<feature type="transmembrane region" description="Helical" evidence="1">
    <location>
        <begin position="94"/>
        <end position="111"/>
    </location>
</feature>
<evidence type="ECO:0000256" key="1">
    <source>
        <dbReference type="SAM" id="Phobius"/>
    </source>
</evidence>
<feature type="transmembrane region" description="Helical" evidence="1">
    <location>
        <begin position="131"/>
        <end position="152"/>
    </location>
</feature>
<proteinExistence type="predicted"/>
<feature type="transmembrane region" description="Helical" evidence="1">
    <location>
        <begin position="236"/>
        <end position="253"/>
    </location>
</feature>
<keyword evidence="1" id="KW-0472">Membrane</keyword>
<name>A0ABW0E8D2_9BACT</name>
<feature type="transmembrane region" description="Helical" evidence="1">
    <location>
        <begin position="213"/>
        <end position="229"/>
    </location>
</feature>
<dbReference type="RefSeq" id="WP_378015862.1">
    <property type="nucleotide sequence ID" value="NZ_JBHSKT010000001.1"/>
</dbReference>
<feature type="transmembrane region" description="Helical" evidence="1">
    <location>
        <begin position="158"/>
        <end position="181"/>
    </location>
</feature>
<keyword evidence="1" id="KW-0812">Transmembrane</keyword>
<evidence type="ECO:0000313" key="3">
    <source>
        <dbReference type="Proteomes" id="UP001596161"/>
    </source>
</evidence>
<dbReference type="Proteomes" id="UP001596161">
    <property type="component" value="Unassembled WGS sequence"/>
</dbReference>
<evidence type="ECO:0008006" key="4">
    <source>
        <dbReference type="Google" id="ProtNLM"/>
    </source>
</evidence>
<dbReference type="EMBL" id="JBHSKT010000001">
    <property type="protein sequence ID" value="MFC5269485.1"/>
    <property type="molecule type" value="Genomic_DNA"/>
</dbReference>
<organism evidence="2 3">
    <name type="scientific">Adhaeribacter terreus</name>
    <dbReference type="NCBI Taxonomy" id="529703"/>
    <lineage>
        <taxon>Bacteria</taxon>
        <taxon>Pseudomonadati</taxon>
        <taxon>Bacteroidota</taxon>
        <taxon>Cytophagia</taxon>
        <taxon>Cytophagales</taxon>
        <taxon>Hymenobacteraceae</taxon>
        <taxon>Adhaeribacter</taxon>
    </lineage>
</organism>
<feature type="transmembrane region" description="Helical" evidence="1">
    <location>
        <begin position="368"/>
        <end position="393"/>
    </location>
</feature>
<sequence length="421" mass="48624">MILLGLVILLIVLFLYDSRTFVFALIPYFVFFDMFDGFYEDNKIYAAIRYIVPLSLTLIYVFKYQALKKSDAIFVALVLYLMLLWVINSGDMLVSTRSFLSVMITLIMIPIGKHLSSSIDFLKELEPYNRLLLYTIPIYIVIVNIMGIGGYYTESFSTGFLITSRMYVVPIVVFLSVHYLLSNPNSSLVVKLSDLALILINMSILILNTRRTAIGMLLGAIFIYTLLNPKLIFKMVTFMFIVVGGLILSYPLYEERLSAQLEKRDRIQHLDTYQEEGRYLETLYIMDYHERKANVFEMFFGVKFFDTYSFGAKYFGRERPIHSDINMIFFSTGLIGVLFFALFFVHYFLRNNLQIPSPNRKLFYPLLFMFVIVLIPGRFIGTLTFAPLLMLLLSTIKFGKATSLAEPEPETTLRTIPVSLN</sequence>
<feature type="transmembrane region" description="Helical" evidence="1">
    <location>
        <begin position="44"/>
        <end position="62"/>
    </location>
</feature>
<comment type="caution">
    <text evidence="2">The sequence shown here is derived from an EMBL/GenBank/DDBJ whole genome shotgun (WGS) entry which is preliminary data.</text>
</comment>
<feature type="transmembrane region" description="Helical" evidence="1">
    <location>
        <begin position="71"/>
        <end position="88"/>
    </location>
</feature>
<protein>
    <recommendedName>
        <fullName evidence="4">O-antigen ligase domain-containing protein</fullName>
    </recommendedName>
</protein>
<keyword evidence="1" id="KW-1133">Transmembrane helix</keyword>
<feature type="transmembrane region" description="Helical" evidence="1">
    <location>
        <begin position="327"/>
        <end position="348"/>
    </location>
</feature>
<keyword evidence="3" id="KW-1185">Reference proteome</keyword>
<reference evidence="3" key="1">
    <citation type="journal article" date="2019" name="Int. J. Syst. Evol. Microbiol.">
        <title>The Global Catalogue of Microorganisms (GCM) 10K type strain sequencing project: providing services to taxonomists for standard genome sequencing and annotation.</title>
        <authorList>
            <consortium name="The Broad Institute Genomics Platform"/>
            <consortium name="The Broad Institute Genome Sequencing Center for Infectious Disease"/>
            <person name="Wu L."/>
            <person name="Ma J."/>
        </authorList>
    </citation>
    <scope>NUCLEOTIDE SEQUENCE [LARGE SCALE GENOMIC DNA]</scope>
    <source>
        <strain evidence="3">KACC 12602</strain>
    </source>
</reference>
<evidence type="ECO:0000313" key="2">
    <source>
        <dbReference type="EMBL" id="MFC5269485.1"/>
    </source>
</evidence>